<dbReference type="Gene3D" id="3.10.310.50">
    <property type="match status" value="1"/>
</dbReference>
<dbReference type="Proteomes" id="UP000557717">
    <property type="component" value="Unassembled WGS sequence"/>
</dbReference>
<keyword evidence="3" id="KW-1185">Reference proteome</keyword>
<dbReference type="AlphaFoldDB" id="A0A840VEN2"/>
<reference evidence="2 3" key="1">
    <citation type="submission" date="2020-08" db="EMBL/GenBank/DDBJ databases">
        <title>Genomic Encyclopedia of Type Strains, Phase IV (KMG-IV): sequencing the most valuable type-strain genomes for metagenomic binning, comparative biology and taxonomic classification.</title>
        <authorList>
            <person name="Goeker M."/>
        </authorList>
    </citation>
    <scope>NUCLEOTIDE SEQUENCE [LARGE SCALE GENOMIC DNA]</scope>
    <source>
        <strain evidence="2 3">YC6886</strain>
    </source>
</reference>
<dbReference type="Pfam" id="PF04536">
    <property type="entry name" value="TPM_phosphatase"/>
    <property type="match status" value="1"/>
</dbReference>
<dbReference type="EMBL" id="JACHFD010000011">
    <property type="protein sequence ID" value="MBB5352289.1"/>
    <property type="molecule type" value="Genomic_DNA"/>
</dbReference>
<accession>A0A840VEN2</accession>
<evidence type="ECO:0000313" key="3">
    <source>
        <dbReference type="Proteomes" id="UP000557717"/>
    </source>
</evidence>
<comment type="caution">
    <text evidence="2">The sequence shown here is derived from an EMBL/GenBank/DDBJ whole genome shotgun (WGS) entry which is preliminary data.</text>
</comment>
<gene>
    <name evidence="2" type="ORF">HNR46_002532</name>
</gene>
<name>A0A840VEN2_9BACT</name>
<dbReference type="RefSeq" id="WP_184019188.1">
    <property type="nucleotide sequence ID" value="NZ_JACHFD010000011.1"/>
</dbReference>
<proteinExistence type="predicted"/>
<evidence type="ECO:0000259" key="1">
    <source>
        <dbReference type="Pfam" id="PF04536"/>
    </source>
</evidence>
<evidence type="ECO:0000313" key="2">
    <source>
        <dbReference type="EMBL" id="MBB5352289.1"/>
    </source>
</evidence>
<protein>
    <recommendedName>
        <fullName evidence="1">TPM domain-containing protein</fullName>
    </recommendedName>
</protein>
<dbReference type="InterPro" id="IPR007621">
    <property type="entry name" value="TPM_dom"/>
</dbReference>
<feature type="domain" description="TPM" evidence="1">
    <location>
        <begin position="43"/>
        <end position="166"/>
    </location>
</feature>
<sequence length="189" mass="21393">MKCPRCVQVIHRGAEVCPHCAFSLAVADEWYGSEGPRMARLDDGGGLMTRAARDQVQRAMDRFERKFPQLWFAVHTGRPPGGGDFRQYGFWVLNRAEVTDLQAGRPREGGILLAIDPDTRQAGMTWGYRLDGHLGEEDTFMAMSRAHAYWVEGLYEAGILRVMEETTRVLIRRARRAKRLSRVRKGGVA</sequence>
<organism evidence="2 3">
    <name type="scientific">Haloferula luteola</name>
    <dbReference type="NCBI Taxonomy" id="595692"/>
    <lineage>
        <taxon>Bacteria</taxon>
        <taxon>Pseudomonadati</taxon>
        <taxon>Verrucomicrobiota</taxon>
        <taxon>Verrucomicrobiia</taxon>
        <taxon>Verrucomicrobiales</taxon>
        <taxon>Verrucomicrobiaceae</taxon>
        <taxon>Haloferula</taxon>
    </lineage>
</organism>